<dbReference type="Gene3D" id="3.30.160.250">
    <property type="match status" value="1"/>
</dbReference>
<dbReference type="EMBL" id="JBHFNQ010000255">
    <property type="protein sequence ID" value="MFB2881988.1"/>
    <property type="molecule type" value="Genomic_DNA"/>
</dbReference>
<comment type="caution">
    <text evidence="1">The sequence shown here is derived from an EMBL/GenBank/DDBJ whole genome shotgun (WGS) entry which is preliminary data.</text>
</comment>
<dbReference type="InterPro" id="IPR035069">
    <property type="entry name" value="TTHA1013/TTHA0281-like"/>
</dbReference>
<evidence type="ECO:0000313" key="2">
    <source>
        <dbReference type="Proteomes" id="UP001576774"/>
    </source>
</evidence>
<protein>
    <submittedName>
        <fullName evidence="1">Type II toxin-antitoxin system HicB family antitoxin</fullName>
    </submittedName>
</protein>
<keyword evidence="2" id="KW-1185">Reference proteome</keyword>
<gene>
    <name evidence="1" type="ORF">ACE1CC_34505</name>
</gene>
<dbReference type="Proteomes" id="UP001576774">
    <property type="component" value="Unassembled WGS sequence"/>
</dbReference>
<reference evidence="1 2" key="1">
    <citation type="submission" date="2024-09" db="EMBL/GenBank/DDBJ databases">
        <title>Floridaenema gen nov. (Aerosakkonemataceae, Aerosakkonematales ord. nov., Cyanobacteria) from benthic tropical and subtropical fresh waters, with the description of four new species.</title>
        <authorList>
            <person name="Moretto J.A."/>
            <person name="Berthold D.E."/>
            <person name="Lefler F.W."/>
            <person name="Huang I.-S."/>
            <person name="Laughinghouse H. IV."/>
        </authorList>
    </citation>
    <scope>NUCLEOTIDE SEQUENCE [LARGE SCALE GENOMIC DNA]</scope>
    <source>
        <strain evidence="1 2">BLCC-F46</strain>
    </source>
</reference>
<accession>A0ABV4XGQ4</accession>
<dbReference type="RefSeq" id="WP_413274948.1">
    <property type="nucleotide sequence ID" value="NZ_JBHFNQ010000255.1"/>
</dbReference>
<name>A0ABV4XGQ4_9CYAN</name>
<sequence length="71" mass="8048">MKDYHINIFYSEADEGYIADIPDLKYCSAFGETPEAALREVQIAKEAWLEAAKAVGKAIPLPKYRPIIYQI</sequence>
<evidence type="ECO:0000313" key="1">
    <source>
        <dbReference type="EMBL" id="MFB2881988.1"/>
    </source>
</evidence>
<organism evidence="1 2">
    <name type="scientific">Floridaenema aerugineum BLCC-F46</name>
    <dbReference type="NCBI Taxonomy" id="3153654"/>
    <lineage>
        <taxon>Bacteria</taxon>
        <taxon>Bacillati</taxon>
        <taxon>Cyanobacteriota</taxon>
        <taxon>Cyanophyceae</taxon>
        <taxon>Oscillatoriophycideae</taxon>
        <taxon>Aerosakkonematales</taxon>
        <taxon>Aerosakkonemataceae</taxon>
        <taxon>Floridanema</taxon>
        <taxon>Floridanema aerugineum</taxon>
    </lineage>
</organism>
<dbReference type="SUPFAM" id="SSF143100">
    <property type="entry name" value="TTHA1013/TTHA0281-like"/>
    <property type="match status" value="1"/>
</dbReference>
<proteinExistence type="predicted"/>